<name>A0AA40GGQ2_9HYME</name>
<comment type="caution">
    <text evidence="1">The sequence shown here is derived from an EMBL/GenBank/DDBJ whole genome shotgun (WGS) entry which is preliminary data.</text>
</comment>
<dbReference type="AlphaFoldDB" id="A0AA40GGQ2"/>
<keyword evidence="2" id="KW-1185">Reference proteome</keyword>
<dbReference type="EMBL" id="JAHYIQ010000001">
    <property type="protein sequence ID" value="KAK1137533.1"/>
    <property type="molecule type" value="Genomic_DNA"/>
</dbReference>
<dbReference type="Proteomes" id="UP001177670">
    <property type="component" value="Unassembled WGS sequence"/>
</dbReference>
<proteinExistence type="predicted"/>
<organism evidence="1 2">
    <name type="scientific">Melipona bicolor</name>
    <dbReference type="NCBI Taxonomy" id="60889"/>
    <lineage>
        <taxon>Eukaryota</taxon>
        <taxon>Metazoa</taxon>
        <taxon>Ecdysozoa</taxon>
        <taxon>Arthropoda</taxon>
        <taxon>Hexapoda</taxon>
        <taxon>Insecta</taxon>
        <taxon>Pterygota</taxon>
        <taxon>Neoptera</taxon>
        <taxon>Endopterygota</taxon>
        <taxon>Hymenoptera</taxon>
        <taxon>Apocrita</taxon>
        <taxon>Aculeata</taxon>
        <taxon>Apoidea</taxon>
        <taxon>Anthophila</taxon>
        <taxon>Apidae</taxon>
        <taxon>Melipona</taxon>
    </lineage>
</organism>
<evidence type="ECO:0000313" key="1">
    <source>
        <dbReference type="EMBL" id="KAK1137533.1"/>
    </source>
</evidence>
<gene>
    <name evidence="1" type="ORF">K0M31_002038</name>
</gene>
<protein>
    <submittedName>
        <fullName evidence="1">Uncharacterized protein</fullName>
    </submittedName>
</protein>
<sequence>MGVRGLLPDSHLPMLLGNKEQTVASDSEGSHLWEPSCTMPCSLDHEVKEAEGKRVDSMDGNEDGKLRASILRKRFNIFLGGLRFAFNPGTTLAYFVVSGAQNTRKTKDNALRYLYTMLVVKMRRKKRGGWECSKVEREGWR</sequence>
<evidence type="ECO:0000313" key="2">
    <source>
        <dbReference type="Proteomes" id="UP001177670"/>
    </source>
</evidence>
<reference evidence="1" key="1">
    <citation type="submission" date="2021-10" db="EMBL/GenBank/DDBJ databases">
        <title>Melipona bicolor Genome sequencing and assembly.</title>
        <authorList>
            <person name="Araujo N.S."/>
            <person name="Arias M.C."/>
        </authorList>
    </citation>
    <scope>NUCLEOTIDE SEQUENCE</scope>
    <source>
        <strain evidence="1">USP_2M_L1-L4_2017</strain>
        <tissue evidence="1">Whole body</tissue>
    </source>
</reference>
<accession>A0AA40GGQ2</accession>